<name>A0A9P4QT74_9PLEO</name>
<feature type="compositionally biased region" description="Pro residues" evidence="1">
    <location>
        <begin position="241"/>
        <end position="251"/>
    </location>
</feature>
<reference evidence="2" key="1">
    <citation type="journal article" date="2020" name="Stud. Mycol.">
        <title>101 Dothideomycetes genomes: a test case for predicting lifestyles and emergence of pathogens.</title>
        <authorList>
            <person name="Haridas S."/>
            <person name="Albert R."/>
            <person name="Binder M."/>
            <person name="Bloem J."/>
            <person name="Labutti K."/>
            <person name="Salamov A."/>
            <person name="Andreopoulos B."/>
            <person name="Baker S."/>
            <person name="Barry K."/>
            <person name="Bills G."/>
            <person name="Bluhm B."/>
            <person name="Cannon C."/>
            <person name="Castanera R."/>
            <person name="Culley D."/>
            <person name="Daum C."/>
            <person name="Ezra D."/>
            <person name="Gonzalez J."/>
            <person name="Henrissat B."/>
            <person name="Kuo A."/>
            <person name="Liang C."/>
            <person name="Lipzen A."/>
            <person name="Lutzoni F."/>
            <person name="Magnuson J."/>
            <person name="Mondo S."/>
            <person name="Nolan M."/>
            <person name="Ohm R."/>
            <person name="Pangilinan J."/>
            <person name="Park H.-J."/>
            <person name="Ramirez L."/>
            <person name="Alfaro M."/>
            <person name="Sun H."/>
            <person name="Tritt A."/>
            <person name="Yoshinaga Y."/>
            <person name="Zwiers L.-H."/>
            <person name="Turgeon B."/>
            <person name="Goodwin S."/>
            <person name="Spatafora J."/>
            <person name="Crous P."/>
            <person name="Grigoriev I."/>
        </authorList>
    </citation>
    <scope>NUCLEOTIDE SEQUENCE</scope>
    <source>
        <strain evidence="2">CBS 125425</strain>
    </source>
</reference>
<dbReference type="AlphaFoldDB" id="A0A9P4QT74"/>
<evidence type="ECO:0000313" key="3">
    <source>
        <dbReference type="Proteomes" id="UP000799444"/>
    </source>
</evidence>
<protein>
    <submittedName>
        <fullName evidence="2">Uncharacterized protein</fullName>
    </submittedName>
</protein>
<dbReference type="Proteomes" id="UP000799444">
    <property type="component" value="Unassembled WGS sequence"/>
</dbReference>
<evidence type="ECO:0000313" key="2">
    <source>
        <dbReference type="EMBL" id="KAF2733428.1"/>
    </source>
</evidence>
<comment type="caution">
    <text evidence="2">The sequence shown here is derived from an EMBL/GenBank/DDBJ whole genome shotgun (WGS) entry which is preliminary data.</text>
</comment>
<feature type="region of interest" description="Disordered" evidence="1">
    <location>
        <begin position="152"/>
        <end position="173"/>
    </location>
</feature>
<accession>A0A9P4QT74</accession>
<feature type="compositionally biased region" description="Polar residues" evidence="1">
    <location>
        <begin position="204"/>
        <end position="223"/>
    </location>
</feature>
<dbReference type="Pfam" id="PF03525">
    <property type="entry name" value="Meiotic_rec114"/>
    <property type="match status" value="1"/>
</dbReference>
<sequence length="374" mass="40831">MSFGLVNIPLAKLSYTPDLPTEVQQWSWSHHTNDIAITLDNFRGSAGTDGTPLNMLKVSNRGLIMMDIPVEKLINQAKSIIDTMSQLKIELRTDQLPISALAKSPLFGIRYNVSDNMVRRVQFKFTSAQDYDTVVSHLRNLGLSISANNARKASIKPTSSGSDRIPDVSEPRGLSYPASSFEADLNRPDTALSSNSFFAAGKASNASDNLQPSDHIQRPTSGYSDLVNRERNPQSTFRAPGPSPLDPPEYFPRPASSSSLPSILEHPPSHRLPLANPTQNTPSSPTAPSHPNHHTPSSSDTDAAIHRIMADISTIHASSPSPHNLAPYAAQSPEDRRTILNDFFLQLIDNEDFLRLTEDVEIAWARLGLGVGLG</sequence>
<gene>
    <name evidence="2" type="ORF">EJ04DRAFT_495227</name>
</gene>
<feature type="region of interest" description="Disordered" evidence="1">
    <location>
        <begin position="203"/>
        <end position="300"/>
    </location>
</feature>
<evidence type="ECO:0000256" key="1">
    <source>
        <dbReference type="SAM" id="MobiDB-lite"/>
    </source>
</evidence>
<dbReference type="GO" id="GO:0007131">
    <property type="term" value="P:reciprocal meiotic recombination"/>
    <property type="evidence" value="ECO:0007669"/>
    <property type="project" value="InterPro"/>
</dbReference>
<dbReference type="InterPro" id="IPR004354">
    <property type="entry name" value="Meiotic_Rec114"/>
</dbReference>
<dbReference type="OrthoDB" id="5360255at2759"/>
<organism evidence="2 3">
    <name type="scientific">Polyplosphaeria fusca</name>
    <dbReference type="NCBI Taxonomy" id="682080"/>
    <lineage>
        <taxon>Eukaryota</taxon>
        <taxon>Fungi</taxon>
        <taxon>Dikarya</taxon>
        <taxon>Ascomycota</taxon>
        <taxon>Pezizomycotina</taxon>
        <taxon>Dothideomycetes</taxon>
        <taxon>Pleosporomycetidae</taxon>
        <taxon>Pleosporales</taxon>
        <taxon>Tetraplosphaeriaceae</taxon>
        <taxon>Polyplosphaeria</taxon>
    </lineage>
</organism>
<keyword evidence="3" id="KW-1185">Reference proteome</keyword>
<proteinExistence type="predicted"/>
<feature type="compositionally biased region" description="Low complexity" evidence="1">
    <location>
        <begin position="280"/>
        <end position="299"/>
    </location>
</feature>
<dbReference type="EMBL" id="ML996161">
    <property type="protein sequence ID" value="KAF2733428.1"/>
    <property type="molecule type" value="Genomic_DNA"/>
</dbReference>
<feature type="compositionally biased region" description="Polar residues" evidence="1">
    <location>
        <begin position="152"/>
        <end position="162"/>
    </location>
</feature>